<dbReference type="InterPro" id="IPR023210">
    <property type="entry name" value="NADP_OxRdtase_dom"/>
</dbReference>
<dbReference type="EMBL" id="BOMH01000049">
    <property type="protein sequence ID" value="GID68583.1"/>
    <property type="molecule type" value="Genomic_DNA"/>
</dbReference>
<feature type="domain" description="NADP-dependent oxidoreductase" evidence="2">
    <location>
        <begin position="19"/>
        <end position="315"/>
    </location>
</feature>
<dbReference type="AlphaFoldDB" id="A0A919INH6"/>
<dbReference type="InterPro" id="IPR050523">
    <property type="entry name" value="AKR_Detox_Biosynth"/>
</dbReference>
<evidence type="ECO:0000259" key="2">
    <source>
        <dbReference type="Pfam" id="PF00248"/>
    </source>
</evidence>
<dbReference type="PANTHER" id="PTHR43364:SF4">
    <property type="entry name" value="NAD(P)-LINKED OXIDOREDUCTASE SUPERFAMILY PROTEIN"/>
    <property type="match status" value="1"/>
</dbReference>
<keyword evidence="1" id="KW-0560">Oxidoreductase</keyword>
<organism evidence="3 4">
    <name type="scientific">Actinoplanes cyaneus</name>
    <dbReference type="NCBI Taxonomy" id="52696"/>
    <lineage>
        <taxon>Bacteria</taxon>
        <taxon>Bacillati</taxon>
        <taxon>Actinomycetota</taxon>
        <taxon>Actinomycetes</taxon>
        <taxon>Micromonosporales</taxon>
        <taxon>Micromonosporaceae</taxon>
        <taxon>Actinoplanes</taxon>
    </lineage>
</organism>
<dbReference type="Proteomes" id="UP000619479">
    <property type="component" value="Unassembled WGS sequence"/>
</dbReference>
<dbReference type="SUPFAM" id="SSF51430">
    <property type="entry name" value="NAD(P)-linked oxidoreductase"/>
    <property type="match status" value="1"/>
</dbReference>
<sequence length="318" mass="34316">MTEMSYRRLGESGLVVSVVGIGCNNFGRKLDEDGTREVVDAAIDAGITLFDTADIYGTPHGASEELLGAALKGRRDEVVLATKFGMNMEGLNGRDFGARGSRRYVVRAVEASLRRLETDYIDLYQLHEPDPSTPIEETLTALDDLVRSGKVRYLGNSNFSGWQIADADWTARASNLSPFISAQNRYSLLHRDAEIEVVPACEHFGLGLLPFFPLDSGLLSGKYRRGEKPASGTRLSQDRYAPWLEHADWDTIEALTAFGAERGHSLLDVAIAGLAARPAVTSVIAGATTADQVRANAAAATWELTAADVAALDTILTA</sequence>
<evidence type="ECO:0000313" key="4">
    <source>
        <dbReference type="Proteomes" id="UP000619479"/>
    </source>
</evidence>
<dbReference type="InterPro" id="IPR036812">
    <property type="entry name" value="NAD(P)_OxRdtase_dom_sf"/>
</dbReference>
<gene>
    <name evidence="3" type="ORF">Acy02nite_64640</name>
</gene>
<dbReference type="PRINTS" id="PR00069">
    <property type="entry name" value="ALDKETRDTASE"/>
</dbReference>
<dbReference type="FunFam" id="3.20.20.100:FF:000004">
    <property type="entry name" value="Oxidoreductase, aldo/keto reductase"/>
    <property type="match status" value="1"/>
</dbReference>
<protein>
    <submittedName>
        <fullName evidence="3">Oxidoreductase</fullName>
    </submittedName>
</protein>
<name>A0A919INH6_9ACTN</name>
<comment type="caution">
    <text evidence="3">The sequence shown here is derived from an EMBL/GenBank/DDBJ whole genome shotgun (WGS) entry which is preliminary data.</text>
</comment>
<dbReference type="GO" id="GO:0005829">
    <property type="term" value="C:cytosol"/>
    <property type="evidence" value="ECO:0007669"/>
    <property type="project" value="TreeGrafter"/>
</dbReference>
<dbReference type="Pfam" id="PF00248">
    <property type="entry name" value="Aldo_ket_red"/>
    <property type="match status" value="1"/>
</dbReference>
<dbReference type="InterPro" id="IPR020471">
    <property type="entry name" value="AKR"/>
</dbReference>
<dbReference type="PANTHER" id="PTHR43364">
    <property type="entry name" value="NADH-SPECIFIC METHYLGLYOXAL REDUCTASE-RELATED"/>
    <property type="match status" value="1"/>
</dbReference>
<evidence type="ECO:0000256" key="1">
    <source>
        <dbReference type="ARBA" id="ARBA00023002"/>
    </source>
</evidence>
<dbReference type="PROSITE" id="PS51257">
    <property type="entry name" value="PROKAR_LIPOPROTEIN"/>
    <property type="match status" value="1"/>
</dbReference>
<dbReference type="Gene3D" id="3.20.20.100">
    <property type="entry name" value="NADP-dependent oxidoreductase domain"/>
    <property type="match status" value="1"/>
</dbReference>
<dbReference type="RefSeq" id="WP_203748694.1">
    <property type="nucleotide sequence ID" value="NZ_BAAAUC010000051.1"/>
</dbReference>
<accession>A0A919INH6</accession>
<keyword evidence="4" id="KW-1185">Reference proteome</keyword>
<evidence type="ECO:0000313" key="3">
    <source>
        <dbReference type="EMBL" id="GID68583.1"/>
    </source>
</evidence>
<dbReference type="GO" id="GO:0016491">
    <property type="term" value="F:oxidoreductase activity"/>
    <property type="evidence" value="ECO:0007669"/>
    <property type="project" value="UniProtKB-KW"/>
</dbReference>
<proteinExistence type="predicted"/>
<reference evidence="3" key="1">
    <citation type="submission" date="2021-01" db="EMBL/GenBank/DDBJ databases">
        <title>Whole genome shotgun sequence of Actinoplanes cyaneus NBRC 14990.</title>
        <authorList>
            <person name="Komaki H."/>
            <person name="Tamura T."/>
        </authorList>
    </citation>
    <scope>NUCLEOTIDE SEQUENCE</scope>
    <source>
        <strain evidence="3">NBRC 14990</strain>
    </source>
</reference>